<gene>
    <name evidence="3" type="ORF">Slin15195_G007200</name>
</gene>
<protein>
    <submittedName>
        <fullName evidence="3">Uncharacterized protein</fullName>
    </submittedName>
</protein>
<dbReference type="AlphaFoldDB" id="A0A9Q9ED51"/>
<feature type="compositionally biased region" description="Polar residues" evidence="1">
    <location>
        <begin position="15"/>
        <end position="39"/>
    </location>
</feature>
<dbReference type="OrthoDB" id="5421784at2759"/>
<evidence type="ECO:0000313" key="3">
    <source>
        <dbReference type="EMBL" id="USW47401.1"/>
    </source>
</evidence>
<feature type="region of interest" description="Disordered" evidence="1">
    <location>
        <begin position="123"/>
        <end position="180"/>
    </location>
</feature>
<feature type="region of interest" description="Disordered" evidence="1">
    <location>
        <begin position="253"/>
        <end position="316"/>
    </location>
</feature>
<feature type="compositionally biased region" description="Low complexity" evidence="1">
    <location>
        <begin position="254"/>
        <end position="281"/>
    </location>
</feature>
<keyword evidence="2" id="KW-0472">Membrane</keyword>
<feature type="region of interest" description="Disordered" evidence="1">
    <location>
        <begin position="354"/>
        <end position="375"/>
    </location>
</feature>
<evidence type="ECO:0000313" key="4">
    <source>
        <dbReference type="Proteomes" id="UP001056384"/>
    </source>
</evidence>
<name>A0A9Q9ED51_9PEZI</name>
<dbReference type="Proteomes" id="UP001056384">
    <property type="component" value="Chromosome 1"/>
</dbReference>
<evidence type="ECO:0000256" key="2">
    <source>
        <dbReference type="SAM" id="Phobius"/>
    </source>
</evidence>
<feature type="compositionally biased region" description="Basic and acidic residues" evidence="1">
    <location>
        <begin position="396"/>
        <end position="407"/>
    </location>
</feature>
<evidence type="ECO:0000256" key="1">
    <source>
        <dbReference type="SAM" id="MobiDB-lite"/>
    </source>
</evidence>
<feature type="region of interest" description="Disordered" evidence="1">
    <location>
        <begin position="394"/>
        <end position="547"/>
    </location>
</feature>
<organism evidence="3 4">
    <name type="scientific">Septoria linicola</name>
    <dbReference type="NCBI Taxonomy" id="215465"/>
    <lineage>
        <taxon>Eukaryota</taxon>
        <taxon>Fungi</taxon>
        <taxon>Dikarya</taxon>
        <taxon>Ascomycota</taxon>
        <taxon>Pezizomycotina</taxon>
        <taxon>Dothideomycetes</taxon>
        <taxon>Dothideomycetidae</taxon>
        <taxon>Mycosphaerellales</taxon>
        <taxon>Mycosphaerellaceae</taxon>
        <taxon>Septoria</taxon>
    </lineage>
</organism>
<dbReference type="EMBL" id="CP099418">
    <property type="protein sequence ID" value="USW47401.1"/>
    <property type="molecule type" value="Genomic_DNA"/>
</dbReference>
<keyword evidence="4" id="KW-1185">Reference proteome</keyword>
<feature type="transmembrane region" description="Helical" evidence="2">
    <location>
        <begin position="320"/>
        <end position="342"/>
    </location>
</feature>
<feature type="compositionally biased region" description="Low complexity" evidence="1">
    <location>
        <begin position="136"/>
        <end position="180"/>
    </location>
</feature>
<reference evidence="3" key="1">
    <citation type="submission" date="2022-06" db="EMBL/GenBank/DDBJ databases">
        <title>Complete genome sequences of two strains of the flax pathogen Septoria linicola.</title>
        <authorList>
            <person name="Lapalu N."/>
            <person name="Simon A."/>
            <person name="Demenou B."/>
            <person name="Paumier D."/>
            <person name="Guillot M.-P."/>
            <person name="Gout L."/>
            <person name="Valade R."/>
        </authorList>
    </citation>
    <scope>NUCLEOTIDE SEQUENCE</scope>
    <source>
        <strain evidence="3">SE15195</strain>
    </source>
</reference>
<proteinExistence type="predicted"/>
<feature type="compositionally biased region" description="Polar residues" evidence="1">
    <location>
        <begin position="417"/>
        <end position="451"/>
    </location>
</feature>
<feature type="compositionally biased region" description="Polar residues" evidence="1">
    <location>
        <begin position="283"/>
        <end position="295"/>
    </location>
</feature>
<feature type="region of interest" description="Disordered" evidence="1">
    <location>
        <begin position="1"/>
        <end position="39"/>
    </location>
</feature>
<keyword evidence="2" id="KW-0812">Transmembrane</keyword>
<sequence length="547" mass="56098">MDEPMAPPTKRRKLSSSSVENIYRDNSTAQDVLASQPQPQIIANIQGQTTPDPPHLQHSPTPTEDIVHQEVKRAVVGGIEHFPALVPRQGTGAVSSVVPSATPSGVQTFTDAFTTLTYTPPALPSLPTLPSVPGATTFSSTSSTPSTQTSSSPSVYTSASNNSSTFSSVNGTSSTSPSSSLTTSAIILIGSNGTTTSKTTLTLTKSSSSTLYFATLGDGDVSTITRSSTAFTTTVDGEIFTIPGYLEAQSRLRSSATTTSSDSDSTATSTATGDVSAAGGAQTYGTPASTGSPGPTSTGVDGSNGDDGGNHSTTPPAGTIAGGVVGGAAGLAVIVLIAMLFVRWYRRKSRMGHQALSPGAAGGSEEQSRSGPGMAERAGMVPFAAAVPALFRHQNRASEPEQSERGFARISGRKLPSQWSEGMTSGQPPNMPLTNTNSGDESERNMSSSSYPRDEHGYGSGGDLSPGAASPESMARGPLRTSDPVMMSPGPERQPQVHYAGAHNFSRPGQAGMLSTSPPGTANAHGRSETPASMVDANRGSRFTEDM</sequence>
<accession>A0A9Q9ED51</accession>
<keyword evidence="2" id="KW-1133">Transmembrane helix</keyword>